<comment type="caution">
    <text evidence="11">The sequence shown here is derived from an EMBL/GenBank/DDBJ whole genome shotgun (WGS) entry which is preliminary data.</text>
</comment>
<feature type="transmembrane region" description="Helical" evidence="9">
    <location>
        <begin position="341"/>
        <end position="361"/>
    </location>
</feature>
<evidence type="ECO:0000256" key="1">
    <source>
        <dbReference type="ARBA" id="ARBA00004651"/>
    </source>
</evidence>
<accession>A0ABQ0ND25</accession>
<evidence type="ECO:0000256" key="7">
    <source>
        <dbReference type="ARBA" id="ARBA00023136"/>
    </source>
</evidence>
<feature type="transmembrane region" description="Helical" evidence="9">
    <location>
        <begin position="216"/>
        <end position="239"/>
    </location>
</feature>
<dbReference type="EMBL" id="BDOR01000018">
    <property type="protein sequence ID" value="GBF02970.1"/>
    <property type="molecule type" value="Genomic_DNA"/>
</dbReference>
<dbReference type="InterPro" id="IPR004796">
    <property type="entry name" value="PTS_IIC_cello"/>
</dbReference>
<dbReference type="InterPro" id="IPR003352">
    <property type="entry name" value="PTS_EIIC"/>
</dbReference>
<feature type="transmembrane region" description="Helical" evidence="9">
    <location>
        <begin position="101"/>
        <end position="123"/>
    </location>
</feature>
<feature type="domain" description="PTS EIIC type-3" evidence="10">
    <location>
        <begin position="9"/>
        <end position="410"/>
    </location>
</feature>
<keyword evidence="7 8" id="KW-0472">Membrane</keyword>
<evidence type="ECO:0000313" key="11">
    <source>
        <dbReference type="EMBL" id="GBF02970.1"/>
    </source>
</evidence>
<dbReference type="PIRSF" id="PIRSF006351">
    <property type="entry name" value="PTS_EIIC-Cellobiose"/>
    <property type="match status" value="1"/>
</dbReference>
<gene>
    <name evidence="11" type="primary">celB_8</name>
    <name evidence="11" type="ORF">LPPLD21_02525</name>
</gene>
<dbReference type="PROSITE" id="PS51105">
    <property type="entry name" value="PTS_EIIC_TYPE_3"/>
    <property type="match status" value="1"/>
</dbReference>
<evidence type="ECO:0000256" key="5">
    <source>
        <dbReference type="ARBA" id="ARBA00022692"/>
    </source>
</evidence>
<comment type="function">
    <text evidence="8">The phosphoenolpyruvate-dependent sugar phosphotransferase system (PTS), a major carbohydrate active -transport system, catalyzes the phosphorylation of incoming sugar substrates concomitant with their translocation across the cell membrane.</text>
</comment>
<evidence type="ECO:0000256" key="2">
    <source>
        <dbReference type="ARBA" id="ARBA00022448"/>
    </source>
</evidence>
<dbReference type="Proteomes" id="UP000236162">
    <property type="component" value="Unassembled WGS sequence"/>
</dbReference>
<dbReference type="RefSeq" id="WP_021731370.1">
    <property type="nucleotide sequence ID" value="NZ_AVAI01000117.1"/>
</dbReference>
<evidence type="ECO:0000256" key="9">
    <source>
        <dbReference type="SAM" id="Phobius"/>
    </source>
</evidence>
<name>A0ABQ0ND25_9LACO</name>
<keyword evidence="12" id="KW-1185">Reference proteome</keyword>
<feature type="transmembrane region" description="Helical" evidence="9">
    <location>
        <begin position="368"/>
        <end position="387"/>
    </location>
</feature>
<dbReference type="InterPro" id="IPR051088">
    <property type="entry name" value="PTS_Sugar-EIIC/EIIB"/>
</dbReference>
<organism evidence="11 12">
    <name type="scientific">Lactiplantibacillus paraplantarum</name>
    <dbReference type="NCBI Taxonomy" id="60520"/>
    <lineage>
        <taxon>Bacteria</taxon>
        <taxon>Bacillati</taxon>
        <taxon>Bacillota</taxon>
        <taxon>Bacilli</taxon>
        <taxon>Lactobacillales</taxon>
        <taxon>Lactobacillaceae</taxon>
        <taxon>Lactiplantibacillus</taxon>
    </lineage>
</organism>
<evidence type="ECO:0000256" key="3">
    <source>
        <dbReference type="ARBA" id="ARBA00022475"/>
    </source>
</evidence>
<evidence type="ECO:0000256" key="6">
    <source>
        <dbReference type="ARBA" id="ARBA00022989"/>
    </source>
</evidence>
<evidence type="ECO:0000256" key="8">
    <source>
        <dbReference type="PIRNR" id="PIRNR006351"/>
    </source>
</evidence>
<dbReference type="Pfam" id="PF02378">
    <property type="entry name" value="PTS_EIIC"/>
    <property type="match status" value="1"/>
</dbReference>
<sequence>MERFFNSKLMIGLQRAGQGLGNNKFITALQAAMMSLMGILMVGAIFQIAMSVLGPTMFGVLSAKSILLAYLKIPFQFSMNSMSIWVVLFLGFHYAKNLKMTAPIMNAIDALFGFWIVAGGLLVSKTGTISIDTTYLGAQGMFIGFVVVWISVRVEKLCTDKNIRINMPDAVPQFLQDGFASIVPLLFNAVIFLSASLLVTIGTAGKYNICSGFMELLAIPLSALTSTVGIFVLCILGALLWTFGIHGTMILVPIVMPLVIQAVSENAALQAAGKPVVFAPVMLFSFMAVAGGTGNTLPLALMAMRSKSKQLSAVGKLSVIPGWFKINEPMTFGIPIMYNPIMSIPFVLNIPVVMLCALILYKIGFLTPGWIVITAILSMGFGSYLSTLSWRNALTDYLMLIPSALIWYPFFKVYEKQLIAKEAAVAAQEKQTVTQNEIKASIQEDDVDIEGEV</sequence>
<keyword evidence="6 9" id="KW-1133">Transmembrane helix</keyword>
<feature type="transmembrane region" description="Helical" evidence="9">
    <location>
        <begin position="245"/>
        <end position="264"/>
    </location>
</feature>
<comment type="subcellular location">
    <subcellularLocation>
        <location evidence="1">Cell membrane</location>
        <topology evidence="1">Multi-pass membrane protein</topology>
    </subcellularLocation>
</comment>
<keyword evidence="4 8" id="KW-0762">Sugar transport</keyword>
<keyword evidence="2 8" id="KW-0813">Transport</keyword>
<evidence type="ECO:0000259" key="10">
    <source>
        <dbReference type="PROSITE" id="PS51105"/>
    </source>
</evidence>
<keyword evidence="5 9" id="KW-0812">Transmembrane</keyword>
<dbReference type="InterPro" id="IPR004501">
    <property type="entry name" value="PTS_EIIC_3"/>
</dbReference>
<protein>
    <recommendedName>
        <fullName evidence="8">Permease IIC component</fullName>
    </recommendedName>
</protein>
<feature type="transmembrane region" description="Helical" evidence="9">
    <location>
        <begin position="276"/>
        <end position="301"/>
    </location>
</feature>
<proteinExistence type="predicted"/>
<feature type="transmembrane region" description="Helical" evidence="9">
    <location>
        <begin position="135"/>
        <end position="152"/>
    </location>
</feature>
<reference evidence="11 12" key="1">
    <citation type="submission" date="2017-04" db="EMBL/GenBank/DDBJ databases">
        <title>In vitro and in silico characterization of Lactobacillus paraplantarum D2-1, a starter culture for soymilk fermentation.</title>
        <authorList>
            <person name="Endo A."/>
            <person name="Sasaki F."/>
            <person name="Maeno S."/>
            <person name="Kanesaki Y."/>
            <person name="Kubota E."/>
            <person name="Torres G.A."/>
            <person name="Tomita S."/>
            <person name="Nakagawa J."/>
        </authorList>
    </citation>
    <scope>NUCLEOTIDE SEQUENCE [LARGE SCALE GENOMIC DNA]</scope>
    <source>
        <strain evidence="11 12">D2-1</strain>
    </source>
</reference>
<dbReference type="PANTHER" id="PTHR33989:SF4">
    <property type="entry name" value="PTS SYSTEM N,N'-DIACETYLCHITOBIOSE-SPECIFIC EIIC COMPONENT"/>
    <property type="match status" value="1"/>
</dbReference>
<feature type="transmembrane region" description="Helical" evidence="9">
    <location>
        <begin position="77"/>
        <end position="95"/>
    </location>
</feature>
<keyword evidence="3 8" id="KW-1003">Cell membrane</keyword>
<dbReference type="PANTHER" id="PTHR33989">
    <property type="match status" value="1"/>
</dbReference>
<feature type="transmembrane region" description="Helical" evidence="9">
    <location>
        <begin position="182"/>
        <end position="204"/>
    </location>
</feature>
<evidence type="ECO:0000256" key="4">
    <source>
        <dbReference type="ARBA" id="ARBA00022597"/>
    </source>
</evidence>
<evidence type="ECO:0000313" key="12">
    <source>
        <dbReference type="Proteomes" id="UP000236162"/>
    </source>
</evidence>